<dbReference type="PROSITE" id="PS50011">
    <property type="entry name" value="PROTEIN_KINASE_DOM"/>
    <property type="match status" value="1"/>
</dbReference>
<dbReference type="GO" id="GO:0004672">
    <property type="term" value="F:protein kinase activity"/>
    <property type="evidence" value="ECO:0007669"/>
    <property type="project" value="InterPro"/>
</dbReference>
<protein>
    <recommendedName>
        <fullName evidence="2">Protein kinase domain-containing protein</fullName>
    </recommendedName>
</protein>
<feature type="region of interest" description="Disordered" evidence="1">
    <location>
        <begin position="404"/>
        <end position="437"/>
    </location>
</feature>
<feature type="region of interest" description="Disordered" evidence="1">
    <location>
        <begin position="376"/>
        <end position="395"/>
    </location>
</feature>
<dbReference type="InterPro" id="IPR011009">
    <property type="entry name" value="Kinase-like_dom_sf"/>
</dbReference>
<dbReference type="SUPFAM" id="SSF56112">
    <property type="entry name" value="Protein kinase-like (PK-like)"/>
    <property type="match status" value="1"/>
</dbReference>
<keyword evidence="4" id="KW-1185">Reference proteome</keyword>
<comment type="caution">
    <text evidence="3">The sequence shown here is derived from an EMBL/GenBank/DDBJ whole genome shotgun (WGS) entry which is preliminary data.</text>
</comment>
<dbReference type="GO" id="GO:0005524">
    <property type="term" value="F:ATP binding"/>
    <property type="evidence" value="ECO:0007669"/>
    <property type="project" value="InterPro"/>
</dbReference>
<evidence type="ECO:0000256" key="1">
    <source>
        <dbReference type="SAM" id="MobiDB-lite"/>
    </source>
</evidence>
<reference evidence="3" key="1">
    <citation type="submission" date="2023-06" db="EMBL/GenBank/DDBJ databases">
        <title>Genome-scale phylogeny and comparative genomics of the fungal order Sordariales.</title>
        <authorList>
            <consortium name="Lawrence Berkeley National Laboratory"/>
            <person name="Hensen N."/>
            <person name="Bonometti L."/>
            <person name="Westerberg I."/>
            <person name="Brannstrom I.O."/>
            <person name="Guillou S."/>
            <person name="Cros-Aarteil S."/>
            <person name="Calhoun S."/>
            <person name="Haridas S."/>
            <person name="Kuo A."/>
            <person name="Mondo S."/>
            <person name="Pangilinan J."/>
            <person name="Riley R."/>
            <person name="Labutti K."/>
            <person name="Andreopoulos B."/>
            <person name="Lipzen A."/>
            <person name="Chen C."/>
            <person name="Yanf M."/>
            <person name="Daum C."/>
            <person name="Ng V."/>
            <person name="Clum A."/>
            <person name="Steindorff A."/>
            <person name="Ohm R."/>
            <person name="Martin F."/>
            <person name="Silar P."/>
            <person name="Natvig D."/>
            <person name="Lalanne C."/>
            <person name="Gautier V."/>
            <person name="Ament-Velasquez S.L."/>
            <person name="Kruys A."/>
            <person name="Hutchinson M.I."/>
            <person name="Powell A.J."/>
            <person name="Barry K."/>
            <person name="Miller A.N."/>
            <person name="Grigoriev I.V."/>
            <person name="Debuchy R."/>
            <person name="Gladieux P."/>
            <person name="Thoren M.H."/>
            <person name="Johannesson H."/>
        </authorList>
    </citation>
    <scope>NUCLEOTIDE SEQUENCE</scope>
    <source>
        <strain evidence="3">CBS 606.72</strain>
    </source>
</reference>
<feature type="region of interest" description="Disordered" evidence="1">
    <location>
        <begin position="1"/>
        <end position="22"/>
    </location>
</feature>
<name>A0AA39WBB2_9PEZI</name>
<proteinExistence type="predicted"/>
<evidence type="ECO:0000313" key="3">
    <source>
        <dbReference type="EMBL" id="KAK0609460.1"/>
    </source>
</evidence>
<dbReference type="InterPro" id="IPR000719">
    <property type="entry name" value="Prot_kinase_dom"/>
</dbReference>
<gene>
    <name evidence="3" type="ORF">B0T14DRAFT_343789</name>
</gene>
<dbReference type="AlphaFoldDB" id="A0AA39WBB2"/>
<feature type="compositionally biased region" description="Polar residues" evidence="1">
    <location>
        <begin position="1"/>
        <end position="13"/>
    </location>
</feature>
<evidence type="ECO:0000259" key="2">
    <source>
        <dbReference type="PROSITE" id="PS50011"/>
    </source>
</evidence>
<feature type="domain" description="Protein kinase" evidence="2">
    <location>
        <begin position="1"/>
        <end position="311"/>
    </location>
</feature>
<evidence type="ECO:0000313" key="4">
    <source>
        <dbReference type="Proteomes" id="UP001175000"/>
    </source>
</evidence>
<dbReference type="Gene3D" id="1.10.510.10">
    <property type="entry name" value="Transferase(Phosphotransferase) domain 1"/>
    <property type="match status" value="1"/>
</dbReference>
<organism evidence="3 4">
    <name type="scientific">Immersiella caudata</name>
    <dbReference type="NCBI Taxonomy" id="314043"/>
    <lineage>
        <taxon>Eukaryota</taxon>
        <taxon>Fungi</taxon>
        <taxon>Dikarya</taxon>
        <taxon>Ascomycota</taxon>
        <taxon>Pezizomycotina</taxon>
        <taxon>Sordariomycetes</taxon>
        <taxon>Sordariomycetidae</taxon>
        <taxon>Sordariales</taxon>
        <taxon>Lasiosphaeriaceae</taxon>
        <taxon>Immersiella</taxon>
    </lineage>
</organism>
<dbReference type="Proteomes" id="UP001175000">
    <property type="component" value="Unassembled WGS sequence"/>
</dbReference>
<dbReference type="EMBL" id="JAULSU010000008">
    <property type="protein sequence ID" value="KAK0609460.1"/>
    <property type="molecule type" value="Genomic_DNA"/>
</dbReference>
<accession>A0AA39WBB2</accession>
<sequence>MDTSGRTSTQRQPGNLRASGLSPIMLTDDPRLHRQPASLEDCIADNEPEGFIPLSDTLLLKASCSKDEADILEYVGKDIATSLISRVGQINVARLTFHQESAIIERGVPFVLLEIRPEERLPASLRIIELVSQLHARGIVHGDVNPSSLRWNSEGQLIFADFANARLVDRGNPDKTQQRCWDGDEEFVSPRARSNTHFGRCFVPTESDDLFAMAVTLWCVWAGRRPESGMFTRNSGQSPDLGVITDPDIFGDIVDILQQGNLNLNPHLPCTPLRGRELSPPFLACHDEVASRSPSPTLQIPSAVSRDNSFEGSCGNPSNPVVKHPVELLADVPFSAALPSTKVHQPALPAVVLARRNSCPPLRIYRLNEWSTEKTCGTQEESCLRESNADPQSRTSLSFTLRISSTVPSPSPQPTEFEFDQDQHGDASSDTSSEDELDEEITWEFPFPFMQGLPCSPTDSMACLASPKVSLPPEFAVRVSPEQLRLQGHRRVQSVGSIMERIQESEGRRGGQEEV</sequence>